<dbReference type="KEGG" id="egd:GS424_017245"/>
<dbReference type="Pfam" id="PF18889">
    <property type="entry name" value="Beta_helix_3"/>
    <property type="match status" value="7"/>
</dbReference>
<keyword evidence="2" id="KW-0472">Membrane</keyword>
<dbReference type="SMART" id="SM00710">
    <property type="entry name" value="PbH1"/>
    <property type="match status" value="9"/>
</dbReference>
<protein>
    <recommendedName>
        <fullName evidence="7">MBG domain-containing protein</fullName>
    </recommendedName>
</protein>
<dbReference type="Pfam" id="PF18676">
    <property type="entry name" value="MBG_2"/>
    <property type="match status" value="1"/>
</dbReference>
<feature type="compositionally biased region" description="Acidic residues" evidence="1">
    <location>
        <begin position="1962"/>
        <end position="1974"/>
    </location>
</feature>
<keyword evidence="2" id="KW-0812">Transmembrane</keyword>
<dbReference type="EMBL" id="CP063310">
    <property type="protein sequence ID" value="QOS68201.1"/>
    <property type="molecule type" value="Genomic_DNA"/>
</dbReference>
<evidence type="ECO:0000256" key="2">
    <source>
        <dbReference type="SAM" id="Phobius"/>
    </source>
</evidence>
<dbReference type="InterPro" id="IPR041248">
    <property type="entry name" value="YDG"/>
</dbReference>
<feature type="region of interest" description="Disordered" evidence="1">
    <location>
        <begin position="1957"/>
        <end position="2001"/>
    </location>
</feature>
<sequence length="2037" mass="201633">MLAAVAILALPRDAHAVEVGDFKVVLTETGTDPEIGTHYEYNSGVLTIKTSTPLTISMKDGVTETTTDTIVTAAEGATVTLKDVRIDVSGVASTAAMSVASGSLNLTLAGDTDNFLKSGDDRAGLENGVNTLVIGGEGTLEAVGGHGAAGIGSRFRGLGCSDITITGDVKVMAVGGPDEVSHGGAGIGCGSDNPASSNITISGSATVEAEGGAGAAGIGGSSAAVVGNISISGGYVRATAGDGADPIGNGNRAADDADVSITGGAFPGDAVSEGKVYGVGLTSGYVLGANEDDHKEDFPHRVYSTGDFTVEGGAYGTDYEYGSSVLTVTSSTSLTISMKESVDETKTDTIVTAAADATVTLKDVRIDVSGVAGAAAMSVVSGSLSLVLEDGTANSLKSGNNCAGLQNGAYPLTISGSGSLEAAGGSLGAGIGGGSGRSGQNITIEGSATVTATGGANGAGIGGGYAGGGSNIKILDSAEVTATGGLSAAGIGGGNSGGGLSIVISGGYVKAVAESPGAEPIGNGSGKQGTSGVSITGGAFPEDAVSEGKVYGVGLTSGYVLGANEDDRVDEYPHRVYSTGDFSVEGGAYGTDYEYDSNVLAIKSSTPLTISMKEGVTNPTTDTIVTEAEGAKVTLAGANIDVSKIYDAAAIYIASGTLDLVLAEGTKSSLKSGFRRAGLENGELPFAISGSGSLEAQGGLLGAGIGGGSEGDGSNITISGNAQVTATGINGGAGIGGGDGSGGKGGDASNITISESAQVKATGGDGSGAAAGIGGGAHREGSNIAISGGYVEAVAGTGISSKADPIGGGTSAQGTSGVSITGGAFADSAWADGKVYGIEPASGFALGANTDALADEYPVRAYSTGDFHVTGGEYGKDYEYGFTNELQTFGKLTVEDGAKLTISMREGAPSPTSDIIEVPEGKAHVTLAGVKIDATGQPGVAAFSFTAESLELELAPDTVNFLKSEANRAGLHKNKDNLLSISGSGSLEAHGGAGGAGIGGGQEGDGSNISIFGSVQVIATGGSSGAGIGGGYNGSGTGITISGGYVKATAGSDADPIGGSQGNRGTSGVTITGGAFPGDAASDSMVYGVTLSEDYLAAENNDTDESLRASYPVRVYTIQDSTLTFKDEPRDFEYDGSPINPTALIETAKRGDTDAFADVTWSYSIVDSTDKTDIAPTNAGTYNVVATLPAAIVGGVPYREATVEGEMTISPKPLTATVDSTDDSAERTYDGTVSFAGVKLDLEGVVTGDGVTATADGAAASKDAGDQAFTATSVELSDAHAANYSLAPDKVSGQVTIERQGLTATSAQVANKTYDKTTNATLVGIEFDGLADGESLVLGDDFTASASFENANVGKDKTVTVESITLVADGPVAKNYFYRGPSQLTTPANITQAEATIELTVDNSSPAYGETVTFTATQSLATTTFSTREAIEPTFEFYVVDANKVERTLGTKTGMTEEGDVTFTYDTRGQGLEIGPNAVYVRSSGFGNLVDAISDPITVTLAPKTVEPTVAVTGTTTKPYDGTTGLPEGAVSTVGLNGLVGGDNVSATASFAFASADAHTTQVNATDITLSGPDAGFYLLSEDAASVDAPGGITRADALNLSASATMPNYLLDYEARIDLAELLPNGATDAAFSVAPDASYSGLVSAHVEGNELVLVADDAGNTTSDEVAVAVTSMNNYENSTITVAVSYTAKPMAYFAIQSVDGTYTGAPQAGFDASAGATYIAPDGTTQVYAGPFEASYKAASPGPSPSTPAPPTAVGTYEVTVSLPDDAPCAGSATVTFEIAKAPLTVTALDAAAVYGDAAPPFEVSFDGFVAAEGAGALAGELAFACAYDAGDPVGSYAIMASGLSSDNYAISYKPGMLAISPKALSATVDAADPSASKNHDDTPGFQDVKLVLAGALDGDDVSGVADGAAADAAAGEGKPFAASTVRLSGDDMRNYVLDPADVTGTVTIVAAPAPEPEPDPEPTPDPDPEPLPAPNGGSGSGSGEKPTPLPGAAAALAPTGDATAALAFAALALAALSTAVLVAARLHRRTD</sequence>
<dbReference type="InterPro" id="IPR006626">
    <property type="entry name" value="PbH1"/>
</dbReference>
<evidence type="ECO:0000259" key="4">
    <source>
        <dbReference type="Pfam" id="PF18676"/>
    </source>
</evidence>
<evidence type="ECO:0008006" key="7">
    <source>
        <dbReference type="Google" id="ProtNLM"/>
    </source>
</evidence>
<feature type="domain" description="YDG" evidence="3">
    <location>
        <begin position="1211"/>
        <end position="1289"/>
    </location>
</feature>
<dbReference type="InterPro" id="IPR041286">
    <property type="entry name" value="MBG_2"/>
</dbReference>
<dbReference type="RefSeq" id="WP_160940914.1">
    <property type="nucleotide sequence ID" value="NZ_CP063310.1"/>
</dbReference>
<organism evidence="5 6">
    <name type="scientific">Eggerthella guodeyinii</name>
    <dbReference type="NCBI Taxonomy" id="2690837"/>
    <lineage>
        <taxon>Bacteria</taxon>
        <taxon>Bacillati</taxon>
        <taxon>Actinomycetota</taxon>
        <taxon>Coriobacteriia</taxon>
        <taxon>Eggerthellales</taxon>
        <taxon>Eggerthellaceae</taxon>
        <taxon>Eggerthella</taxon>
    </lineage>
</organism>
<reference evidence="5 6" key="1">
    <citation type="submission" date="2020-10" db="EMBL/GenBank/DDBJ databases">
        <title>Eggerthella sp. nov., isolated from human feces.</title>
        <authorList>
            <person name="Yajun G."/>
        </authorList>
    </citation>
    <scope>NUCLEOTIDE SEQUENCE [LARGE SCALE GENOMIC DNA]</scope>
    <source>
        <strain evidence="5 6">HF-1101</strain>
    </source>
</reference>
<proteinExistence type="predicted"/>
<feature type="domain" description="YDG" evidence="3">
    <location>
        <begin position="1509"/>
        <end position="1583"/>
    </location>
</feature>
<evidence type="ECO:0000313" key="6">
    <source>
        <dbReference type="Proteomes" id="UP000478463"/>
    </source>
</evidence>
<gene>
    <name evidence="5" type="ORF">GS424_017245</name>
</gene>
<dbReference type="Proteomes" id="UP000478463">
    <property type="component" value="Chromosome"/>
</dbReference>
<evidence type="ECO:0000313" key="5">
    <source>
        <dbReference type="EMBL" id="QOS68201.1"/>
    </source>
</evidence>
<name>A0A6L7IMX0_9ACTN</name>
<feature type="transmembrane region" description="Helical" evidence="2">
    <location>
        <begin position="2010"/>
        <end position="2030"/>
    </location>
</feature>
<dbReference type="Pfam" id="PF18657">
    <property type="entry name" value="YDG"/>
    <property type="match status" value="3"/>
</dbReference>
<feature type="domain" description="YDG" evidence="3">
    <location>
        <begin position="1302"/>
        <end position="1377"/>
    </location>
</feature>
<feature type="domain" description="MBG" evidence="4">
    <location>
        <begin position="1789"/>
        <end position="1863"/>
    </location>
</feature>
<evidence type="ECO:0000256" key="1">
    <source>
        <dbReference type="SAM" id="MobiDB-lite"/>
    </source>
</evidence>
<keyword evidence="2" id="KW-1133">Transmembrane helix</keyword>
<accession>A0A6L7IMX0</accession>
<evidence type="ECO:0000259" key="3">
    <source>
        <dbReference type="Pfam" id="PF18657"/>
    </source>
</evidence>